<evidence type="ECO:0000256" key="11">
    <source>
        <dbReference type="ARBA" id="ARBA00023136"/>
    </source>
</evidence>
<evidence type="ECO:0000256" key="7">
    <source>
        <dbReference type="ARBA" id="ARBA00022692"/>
    </source>
</evidence>
<comment type="cofactor">
    <cofactor evidence="1">
        <name>Mg(2+)</name>
        <dbReference type="ChEBI" id="CHEBI:18420"/>
    </cofactor>
</comment>
<dbReference type="GO" id="GO:0043048">
    <property type="term" value="P:dolichyl monophosphate biosynthetic process"/>
    <property type="evidence" value="ECO:0007669"/>
    <property type="project" value="EnsemblFungi"/>
</dbReference>
<organism evidence="15 16">
    <name type="scientific">Eremothecium gossypii (strain ATCC 10895 / CBS 109.51 / FGSC 9923 / NRRL Y-1056)</name>
    <name type="common">Yeast</name>
    <name type="synonym">Ashbya gossypii</name>
    <dbReference type="NCBI Taxonomy" id="284811"/>
    <lineage>
        <taxon>Eukaryota</taxon>
        <taxon>Fungi</taxon>
        <taxon>Dikarya</taxon>
        <taxon>Ascomycota</taxon>
        <taxon>Saccharomycotina</taxon>
        <taxon>Saccharomycetes</taxon>
        <taxon>Saccharomycetales</taxon>
        <taxon>Saccharomycetaceae</taxon>
        <taxon>Eremothecium</taxon>
    </lineage>
</organism>
<keyword evidence="16" id="KW-1185">Reference proteome</keyword>
<accession>Q75A28</accession>
<keyword evidence="6" id="KW-0808">Transferase</keyword>
<dbReference type="FunCoup" id="Q75A28">
    <property type="interactions" value="298"/>
</dbReference>
<gene>
    <name evidence="15" type="ORF">AGOS_ADR092W</name>
</gene>
<reference evidence="15 16" key="1">
    <citation type="journal article" date="2004" name="Science">
        <title>The Ashbya gossypii genome as a tool for mapping the ancient Saccharomyces cerevisiae genome.</title>
        <authorList>
            <person name="Dietrich F.S."/>
            <person name="Voegeli S."/>
            <person name="Brachat S."/>
            <person name="Lerch A."/>
            <person name="Gates K."/>
            <person name="Steiner S."/>
            <person name="Mohr C."/>
            <person name="Pohlmann R."/>
            <person name="Luedi P."/>
            <person name="Choi S."/>
            <person name="Wing R.A."/>
            <person name="Flavier A."/>
            <person name="Gaffney T.D."/>
            <person name="Philippsen P."/>
        </authorList>
    </citation>
    <scope>NUCLEOTIDE SEQUENCE [LARGE SCALE GENOMIC DNA]</scope>
    <source>
        <strain evidence="16">ATCC 10895 / CBS 109.51 / FGSC 9923 / NRRL Y-1056</strain>
    </source>
</reference>
<dbReference type="STRING" id="284811.Q75A28"/>
<dbReference type="InterPro" id="IPR036424">
    <property type="entry name" value="UPP_synth-like_sf"/>
</dbReference>
<reference evidence="16" key="2">
    <citation type="journal article" date="2013" name="G3 (Bethesda)">
        <title>Genomes of Ashbya fungi isolated from insects reveal four mating-type loci, numerous translocations, lack of transposons, and distinct gene duplications.</title>
        <authorList>
            <person name="Dietrich F.S."/>
            <person name="Voegeli S."/>
            <person name="Kuo S."/>
            <person name="Philippsen P."/>
        </authorList>
    </citation>
    <scope>GENOME REANNOTATION</scope>
    <source>
        <strain evidence="16">ATCC 10895 / CBS 109.51 / FGSC 9923 / NRRL Y-1056</strain>
    </source>
</reference>
<keyword evidence="7 14" id="KW-0812">Transmembrane</keyword>
<dbReference type="HOGENOM" id="CLU_051870_0_0_1"/>
<dbReference type="GO" id="GO:0005811">
    <property type="term" value="C:lipid droplet"/>
    <property type="evidence" value="ECO:0007669"/>
    <property type="project" value="EnsemblFungi"/>
</dbReference>
<dbReference type="GO" id="GO:0005789">
    <property type="term" value="C:endoplasmic reticulum membrane"/>
    <property type="evidence" value="ECO:0000318"/>
    <property type="project" value="GO_Central"/>
</dbReference>
<dbReference type="SUPFAM" id="SSF64005">
    <property type="entry name" value="Undecaprenyl diphosphate synthase"/>
    <property type="match status" value="1"/>
</dbReference>
<dbReference type="KEGG" id="ago:AGOS_ADR092W"/>
<evidence type="ECO:0000256" key="13">
    <source>
        <dbReference type="SAM" id="MobiDB-lite"/>
    </source>
</evidence>
<keyword evidence="8" id="KW-0256">Endoplasmic reticulum</keyword>
<evidence type="ECO:0000256" key="6">
    <source>
        <dbReference type="ARBA" id="ARBA00022679"/>
    </source>
</evidence>
<sequence length="355" mass="40221">MTSKVTKKVRESHSACDDQQHSSRARGTAAEGAPSNVVQPSLGDLKKLAEYTLSTPTSNECINKRLRSTNVQEVKLGGLQFLFYKTLLLCLYMAYAFYRYFQYQYNRLRIKLLNLAYSPSNTPQLIRQDVLKLQKVPKRLAAILAYKSEGEVGGGVNGLINDGSNVVCWTVSAGIKHLSLYDHDGVLKANVHQFRQGVYDTLARYYGPNNVPKFAIRIPHLNTVYFNKPEDETQVAEEPSRETHKVAIEVSLLSVRDGRETIVDLTKAMADLCKSGDLKLEEITMKLVDTELTQLVGVEPDLLLYFGPHLDLQGYPPWHIRLTEFYWEEDNDEVMYSVFIRGLIQYSTCKVNLGK</sequence>
<dbReference type="InParanoid" id="Q75A28"/>
<dbReference type="EC" id="2.5.1.87" evidence="5"/>
<evidence type="ECO:0000256" key="5">
    <source>
        <dbReference type="ARBA" id="ARBA00012596"/>
    </source>
</evidence>
<dbReference type="OrthoDB" id="19639at2759"/>
<dbReference type="Gene3D" id="3.40.1180.10">
    <property type="entry name" value="Decaprenyl diphosphate synthase-like"/>
    <property type="match status" value="1"/>
</dbReference>
<evidence type="ECO:0000256" key="9">
    <source>
        <dbReference type="ARBA" id="ARBA00022842"/>
    </source>
</evidence>
<keyword evidence="9" id="KW-0460">Magnesium</keyword>
<evidence type="ECO:0000256" key="14">
    <source>
        <dbReference type="SAM" id="Phobius"/>
    </source>
</evidence>
<evidence type="ECO:0000256" key="10">
    <source>
        <dbReference type="ARBA" id="ARBA00022989"/>
    </source>
</evidence>
<evidence type="ECO:0000313" key="16">
    <source>
        <dbReference type="Proteomes" id="UP000000591"/>
    </source>
</evidence>
<evidence type="ECO:0000256" key="12">
    <source>
        <dbReference type="ARBA" id="ARBA00047353"/>
    </source>
</evidence>
<proteinExistence type="inferred from homology"/>
<feature type="compositionally biased region" description="Basic and acidic residues" evidence="13">
    <location>
        <begin position="8"/>
        <end position="21"/>
    </location>
</feature>
<dbReference type="AlphaFoldDB" id="Q75A28"/>
<dbReference type="OMA" id="AWSSCAG"/>
<name>Q75A28_EREGS</name>
<evidence type="ECO:0000256" key="4">
    <source>
        <dbReference type="ARBA" id="ARBA00005432"/>
    </source>
</evidence>
<feature type="region of interest" description="Disordered" evidence="13">
    <location>
        <begin position="1"/>
        <end position="39"/>
    </location>
</feature>
<dbReference type="InterPro" id="IPR038887">
    <property type="entry name" value="Nus1/NgBR"/>
</dbReference>
<dbReference type="GeneID" id="4620337"/>
<dbReference type="EMBL" id="AE016817">
    <property type="protein sequence ID" value="AAS52012.1"/>
    <property type="molecule type" value="Genomic_DNA"/>
</dbReference>
<dbReference type="GO" id="GO:1904423">
    <property type="term" value="C:dehydrodolichyl diphosphate synthase complex"/>
    <property type="evidence" value="ECO:0000318"/>
    <property type="project" value="GO_Central"/>
</dbReference>
<evidence type="ECO:0000256" key="3">
    <source>
        <dbReference type="ARBA" id="ARBA00004922"/>
    </source>
</evidence>
<protein>
    <recommendedName>
        <fullName evidence="5">ditrans,polycis-polyprenyl diphosphate synthase [(2E,6E)-farnesyldiphosphate specific]</fullName>
        <ecNumber evidence="5">2.5.1.87</ecNumber>
    </recommendedName>
</protein>
<dbReference type="PANTHER" id="PTHR21528:SF0">
    <property type="entry name" value="DEHYDRODOLICHYL DIPHOSPHATE SYNTHASE COMPLEX SUBUNIT NUS1"/>
    <property type="match status" value="1"/>
</dbReference>
<dbReference type="eggNOG" id="KOG2818">
    <property type="taxonomic scope" value="Eukaryota"/>
</dbReference>
<dbReference type="GO" id="GO:0045547">
    <property type="term" value="F:ditrans,polycis-polyprenyl diphosphate synthase [(2E,6E)-farnesyl diphosphate specific] activity"/>
    <property type="evidence" value="ECO:0007669"/>
    <property type="project" value="UniProtKB-EC"/>
</dbReference>
<comment type="pathway">
    <text evidence="3">Protein modification; protein glycosylation.</text>
</comment>
<dbReference type="Proteomes" id="UP000000591">
    <property type="component" value="Chromosome IV"/>
</dbReference>
<evidence type="ECO:0000256" key="8">
    <source>
        <dbReference type="ARBA" id="ARBA00022824"/>
    </source>
</evidence>
<evidence type="ECO:0000256" key="1">
    <source>
        <dbReference type="ARBA" id="ARBA00001946"/>
    </source>
</evidence>
<comment type="subcellular location">
    <subcellularLocation>
        <location evidence="2">Endoplasmic reticulum membrane</location>
    </subcellularLocation>
</comment>
<keyword evidence="10 14" id="KW-1133">Transmembrane helix</keyword>
<comment type="catalytic activity">
    <reaction evidence="12">
        <text>n isopentenyl diphosphate + (2E,6E)-farnesyl diphosphate = a di-trans,poly-cis-polyprenyl diphosphate + n diphosphate</text>
        <dbReference type="Rhea" id="RHEA:53008"/>
        <dbReference type="Rhea" id="RHEA-COMP:19494"/>
        <dbReference type="ChEBI" id="CHEBI:33019"/>
        <dbReference type="ChEBI" id="CHEBI:128769"/>
        <dbReference type="ChEBI" id="CHEBI:136960"/>
        <dbReference type="ChEBI" id="CHEBI:175763"/>
        <dbReference type="EC" id="2.5.1.87"/>
    </reaction>
</comment>
<dbReference type="RefSeq" id="NP_984188.1">
    <property type="nucleotide sequence ID" value="NM_209541.1"/>
</dbReference>
<evidence type="ECO:0000256" key="2">
    <source>
        <dbReference type="ARBA" id="ARBA00004586"/>
    </source>
</evidence>
<dbReference type="PANTHER" id="PTHR21528">
    <property type="entry name" value="DEHYDRODOLICHYL DIPHOSPHATE SYNTHASE COMPLEX SUBUNIT NUS1"/>
    <property type="match status" value="1"/>
</dbReference>
<keyword evidence="11 14" id="KW-0472">Membrane</keyword>
<feature type="transmembrane region" description="Helical" evidence="14">
    <location>
        <begin position="81"/>
        <end position="101"/>
    </location>
</feature>
<comment type="similarity">
    <text evidence="4">Belongs to the UPP synthase family.</text>
</comment>
<dbReference type="UniPathway" id="UPA00378"/>
<evidence type="ECO:0000313" key="15">
    <source>
        <dbReference type="EMBL" id="AAS52012.1"/>
    </source>
</evidence>